<name>A0A0F6W734_9BACT</name>
<dbReference type="OrthoDB" id="5512182at2"/>
<feature type="signal peptide" evidence="1">
    <location>
        <begin position="1"/>
        <end position="20"/>
    </location>
</feature>
<sequence length="523" mass="57330">MTMRCLCACLAICVVACSSSDDGSDAGASDSGAADSGVDAGLSYRVFFDEGFGEETREQFRTASPASIAAPEIVYPETGTLVPPNMLGIDIHFRVAVVQAFEVTFAQGGMPSVVVYTRCAPVGDGCVFQPWSEVWEEVAARRAAGPYSITIRGLAGDRVTEPSAAIELELADEPIEGGLYYSSATDSPPSIRRHELGLARRSAERFLDTDGLFTTHSVSRDGTRIAISSVGSDTDVITRVFDVVTRAEIDAPFVSEVGYVARYGPEHDLLLSSQLADLPDTRTIQIVHDGSVVEEFDVGPGHSADWSPDGDRIVYDLTVDMRGFLFVFDLMLIERVDGAWQAPRKIPTPDIIGAYSPSFAPDSDWVGFTALDSTDQDATGTFAPLLVATRISDGRYVHLRRALGDVDRFHERPEILRWNPSPYTHDGRRIYWLTFSTARDCGLLPAIDHEFTAGRQVWMAAFDPEADPDDPSRPAFRVPAQRWRIDNRMGEWALTVRRPQCETDADCPDGEQCIDGFCYEAPE</sequence>
<reference evidence="2 3" key="1">
    <citation type="submission" date="2015-03" db="EMBL/GenBank/DDBJ databases">
        <title>Genome assembly of Sandaracinus amylolyticus DSM 53668.</title>
        <authorList>
            <person name="Sharma G."/>
            <person name="Subramanian S."/>
        </authorList>
    </citation>
    <scope>NUCLEOTIDE SEQUENCE [LARGE SCALE GENOMIC DNA]</scope>
    <source>
        <strain evidence="2 3">DSM 53668</strain>
    </source>
</reference>
<protein>
    <submittedName>
        <fullName evidence="2">TolB protein</fullName>
    </submittedName>
</protein>
<dbReference type="InterPro" id="IPR011042">
    <property type="entry name" value="6-blade_b-propeller_TolB-like"/>
</dbReference>
<evidence type="ECO:0000313" key="3">
    <source>
        <dbReference type="Proteomes" id="UP000034883"/>
    </source>
</evidence>
<gene>
    <name evidence="2" type="ORF">DB32_006247</name>
</gene>
<dbReference type="KEGG" id="samy:DB32_006247"/>
<proteinExistence type="predicted"/>
<feature type="chain" id="PRO_5002511221" evidence="1">
    <location>
        <begin position="21"/>
        <end position="523"/>
    </location>
</feature>
<dbReference type="AlphaFoldDB" id="A0A0F6W734"/>
<dbReference type="STRING" id="927083.DB32_006247"/>
<accession>A0A0F6W734</accession>
<dbReference type="Gene3D" id="2.120.10.30">
    <property type="entry name" value="TolB, C-terminal domain"/>
    <property type="match status" value="1"/>
</dbReference>
<dbReference type="EMBL" id="CP011125">
    <property type="protein sequence ID" value="AKF09098.1"/>
    <property type="molecule type" value="Genomic_DNA"/>
</dbReference>
<evidence type="ECO:0000256" key="1">
    <source>
        <dbReference type="SAM" id="SignalP"/>
    </source>
</evidence>
<keyword evidence="1" id="KW-0732">Signal</keyword>
<keyword evidence="3" id="KW-1185">Reference proteome</keyword>
<dbReference type="Proteomes" id="UP000034883">
    <property type="component" value="Chromosome"/>
</dbReference>
<dbReference type="RefSeq" id="WP_053236184.1">
    <property type="nucleotide sequence ID" value="NZ_CP011125.1"/>
</dbReference>
<evidence type="ECO:0000313" key="2">
    <source>
        <dbReference type="EMBL" id="AKF09098.1"/>
    </source>
</evidence>
<dbReference type="SUPFAM" id="SSF82171">
    <property type="entry name" value="DPP6 N-terminal domain-like"/>
    <property type="match status" value="1"/>
</dbReference>
<organism evidence="2 3">
    <name type="scientific">Sandaracinus amylolyticus</name>
    <dbReference type="NCBI Taxonomy" id="927083"/>
    <lineage>
        <taxon>Bacteria</taxon>
        <taxon>Pseudomonadati</taxon>
        <taxon>Myxococcota</taxon>
        <taxon>Polyangia</taxon>
        <taxon>Polyangiales</taxon>
        <taxon>Sandaracinaceae</taxon>
        <taxon>Sandaracinus</taxon>
    </lineage>
</organism>